<dbReference type="InterPro" id="IPR000306">
    <property type="entry name" value="Znf_FYVE"/>
</dbReference>
<dbReference type="SUPFAM" id="SSF57903">
    <property type="entry name" value="FYVE/PHD zinc finger"/>
    <property type="match status" value="1"/>
</dbReference>
<sequence length="2540" mass="283929">MNHPFGKEETATEKQLFGFFCECLRRGQWELAQACIHQLHEAHGDIPKRVEDILKALVLCPDLLRSGQDISPQRLAWLWLLVLEKWLTQEKKLLPAVYRRKLEFLFMSEDLQKNIPEDILKELYETVAQDTVSPVLDTSQRLESCTPRLTSKAVCVLWDLLRQAPQPAQALLELLFGEDDGTGLHHWPLQKALVGLIRKGLQALQGPASGPPEDVDAIYRGLQTLRCSAESPGAELRALCEELLEACRTEGSPLKEEQLLGCLVHKAGRGLLSLYSHTYAEKVLEKPPWATTSGKVFPDHPDPEQTMLTLFSTPNPAQAWKVTFFYCLSNSKHFLEQILVTALTLLKEEDFPSLGCLLDREFRPLRHLLVLLGWTHCQSLESAKRLLQTLHKTQDQACDELLRDACDGLWTHLEVLEWCVQHSSNPIPKRDLLCHLHGGDSHSVLYSLHHLTNLPALREEEVLKFLQKMPAKDLPQEHDCADAPAPEHLNQCQNLTLYQGFCAMKYAIYALCVNSHQYSQCQDCKDSPGEDLASVTEPTEDSVPSPGASHLFSTYLARCQQYLCSLPDSLCLELLENIFSLLLITSTDLHPEPHLPEDYAEDDDTEGKSPLALRSPPESPQHAPQPEQKSERGSLEFPRNLVHTIPGCLKPQPKDSSLGLHDNFLDLKHFTNGINGFLADEFAIGAFLGLLQEQLDRISSHNAPDMARLLEGQSCAGSRDGLQSRLYRFSKVLSEAQWRYKVVTSNQGPEEPLARRYRPIATRHSTLRRGRRTRRSRADGRDRGSNPSLESMSSELSTSTSEGSLSAVSGRSELESRSQPHPQSSFLPMMFSPPESLLASCILRGNFAEAHQVVFTFNLKSSPSAGELMFVERYQEVIQELARVEHKIENQNSDGTNSTIRRTGSGRSTLQAIGSAAAAGMVFYSISDVTDKLLSTSGDPIPTLQEDFWISNTLTEPSTPLREVLEDLSPPAMAAFDLACSQCQLWKTCKQLLETAERRLNSTLESRGRRLDQVLPSADGIRGFPIVLQQISKILNYPLVATGQAKSESVEEKGGAPPRCSITELLQVCWPSLTEDCVAIHTTLSQQLEQVLQSLREALTLPEARSTPLSSLVEQASQNTPEAEAHPVYIQTQLLQKNLGKQTSAGNRQTDYLGSFFSYCSTLAAILLQSLSSEPEHVKVKVGNPFILLQQSPSQLVSHLLLERQVPPDRLAALLAREGLSLSVPQVIVNCCCEPLTLCSSLQSQQTSSLLTQLGILAQQYTSHFLDDFPLSAPSSPRPTENPTSEKKHCSNPKDSLSPGLTSSALAFLKSCSKLLATVACLGASQGSKVSKPSLSWKELRGRREVPLTAGQVAQECEHLLEQFPKLEAFLLAAWEPLHGSSEQGKSLAASLCGQANLSTVLLGLHSPLALDVLTKAFEEALVARDWPRALQLIEVYGRDVDGLSDIRDAVLSCAAACDKEGWQYLFPVKDASLRSQLALRFVDQWPLESCLEILAYCLSDTAVQAGLKSELQRKQVELQVYQKILGLQEPPAWCDWQTLRSCCVSDPSSVMSMILEAQEYELCEDWGCLYPIPREHLISLHQKHLLYLLERKDHDKALQLLQRIPDPTMCLEVTEQSLDQHPSLATSHFLANYLTSHFYGELTSVRHSEIQALYMGSKVLLTLPEQHRASYSHLSSNPLLMLEQLLMNMKVDWATVAVQTLHQLLAGQEIGFTMDDVDTLLSRYAGKALELPYPLREKRSDSVTYLQEIVHQASDPETMSRSPSVEFAASATPGVSTAQSPSPRKRSFSHSQPLLEFIPPAMPPARHQWVPDETESVCMVCHKEHFSMFNRRHHCRRCGRLVCSSCSTKKMVVEGCRESPTRVCDQCYSYYNQDTPEENPGQPEAPDSMKTESLPYSAVVKVPKAAEVEWILSLNGEENELVRSEFYYEQAPSASLCIAILNLHRDSVACGHQLIDHCCKLSKGLTNPEVDAGLLTDIMKQLLFSAKMMFVKAGQSQDLALCDSYISKVDVLNILVAAAYRHVPSLDQILQPAAVTRLRNQLLEAEYYHLGVEVSTKTGLDSTGAWHAWGMACLKAGNLTAAREKFSRCLKPPFDLNQLNLGSRLVQDVVEYLESTVRPVISLQDDDYFATLRELEATLRTQSLSLEVIPEGKIMNNTYYQECLFYLHNYGTNLAIISFYMRHSCLREALLHLLNKESPPEVFIEGIFQPSYKSGKLHTLENLLESIDPTLETWGTYLIAACQHLQKKNYYHILYELQQFMKDQVRAAMTCIRFFSHKAKSYTELGEKLSWLLKAKDHLKIYLQETSRSSGRKKSTFFRKKMTAADVSRHMNTLQLQMEVTRFLHRCESAGTSQVTSLPLPTLFGNNHMKMDVACKVMLGGKNVEDGFGIAFRVLQDFQLDAAITYCRAARQLVEKEKYSEIRQLLKCVSESGMAAKSDGDTILLNCLDAFKRIPPQELEGLIQAIHNDDNKVQAYLICCKLRSAYLIAVKQEHSRATTLVQQVQQAARSSGDAVVQDICAQWLLTSHSRTSHGSGSRK</sequence>
<dbReference type="GO" id="GO:0005813">
    <property type="term" value="C:centrosome"/>
    <property type="evidence" value="ECO:0007669"/>
    <property type="project" value="Ensembl"/>
</dbReference>
<reference evidence="13" key="1">
    <citation type="journal article" date="2011" name="Nature">
        <title>A high-resolution map of human evolutionary constraint using 29 mammals.</title>
        <authorList>
            <person name="Lindblad-Toh K."/>
            <person name="Garber M."/>
            <person name="Zuk O."/>
            <person name="Lin M.F."/>
            <person name="Parker B.J."/>
            <person name="Washietl S."/>
            <person name="Kheradpour P."/>
            <person name="Ernst J."/>
            <person name="Jordan G."/>
            <person name="Mauceli E."/>
            <person name="Ward L.D."/>
            <person name="Lowe C.B."/>
            <person name="Holloway A.K."/>
            <person name="Clamp M."/>
            <person name="Gnerre S."/>
            <person name="Alfoldi J."/>
            <person name="Beal K."/>
            <person name="Chang J."/>
            <person name="Clawson H."/>
            <person name="Cuff J."/>
            <person name="Di Palma F."/>
            <person name="Fitzgerald S."/>
            <person name="Flicek P."/>
            <person name="Guttman M."/>
            <person name="Hubisz M.J."/>
            <person name="Jaffe D.B."/>
            <person name="Jungreis I."/>
            <person name="Kent W.J."/>
            <person name="Kostka D."/>
            <person name="Lara M."/>
            <person name="Martins A.L."/>
            <person name="Massingham T."/>
            <person name="Moltke I."/>
            <person name="Raney B.J."/>
            <person name="Rasmussen M.D."/>
            <person name="Robinson J."/>
            <person name="Stark A."/>
            <person name="Vilella A.J."/>
            <person name="Wen J."/>
            <person name="Xie X."/>
            <person name="Zody M.C."/>
            <person name="Baldwin J."/>
            <person name="Bloom T."/>
            <person name="Chin C.W."/>
            <person name="Heiman D."/>
            <person name="Nicol R."/>
            <person name="Nusbaum C."/>
            <person name="Young S."/>
            <person name="Wilkinson J."/>
            <person name="Worley K.C."/>
            <person name="Kovar C.L."/>
            <person name="Muzny D.M."/>
            <person name="Gibbs R.A."/>
            <person name="Cree A."/>
            <person name="Dihn H.H."/>
            <person name="Fowler G."/>
            <person name="Jhangiani S."/>
            <person name="Joshi V."/>
            <person name="Lee S."/>
            <person name="Lewis L.R."/>
            <person name="Nazareth L.V."/>
            <person name="Okwuonu G."/>
            <person name="Santibanez J."/>
            <person name="Warren W.C."/>
            <person name="Mardis E.R."/>
            <person name="Weinstock G.M."/>
            <person name="Wilson R.K."/>
            <person name="Delehaunty K."/>
            <person name="Dooling D."/>
            <person name="Fronik C."/>
            <person name="Fulton L."/>
            <person name="Fulton B."/>
            <person name="Graves T."/>
            <person name="Minx P."/>
            <person name="Sodergren E."/>
            <person name="Birney E."/>
            <person name="Margulies E.H."/>
            <person name="Herrero J."/>
            <person name="Green E.D."/>
            <person name="Haussler D."/>
            <person name="Siepel A."/>
            <person name="Goldman N."/>
            <person name="Pollard K.S."/>
            <person name="Pedersen J.S."/>
            <person name="Lander E.S."/>
            <person name="Kellis M."/>
        </authorList>
    </citation>
    <scope>NUCLEOTIDE SEQUENCE [LARGE SCALE GENOMIC DNA]</scope>
    <source>
        <strain evidence="13">2N</strain>
    </source>
</reference>
<keyword evidence="4 9" id="KW-0863">Zinc-finger</keyword>
<evidence type="ECO:0000256" key="9">
    <source>
        <dbReference type="PROSITE-ProRule" id="PRU00091"/>
    </source>
</evidence>
<dbReference type="FunFam" id="3.30.40.10:FF:000295">
    <property type="entry name" value="Zinc finger, FYVE domain-containing 26"/>
    <property type="match status" value="1"/>
</dbReference>
<dbReference type="GO" id="GO:1905037">
    <property type="term" value="P:autophagosome organization"/>
    <property type="evidence" value="ECO:0007669"/>
    <property type="project" value="Ensembl"/>
</dbReference>
<evidence type="ECO:0000256" key="1">
    <source>
        <dbReference type="ARBA" id="ARBA00014373"/>
    </source>
</evidence>
<dbReference type="VEuPathDB" id="HostDB:ENSCPOG00000010736"/>
<dbReference type="GeneID" id="100719146"/>
<dbReference type="CTD" id="23503"/>
<dbReference type="PANTHER" id="PTHR46591:SF1">
    <property type="entry name" value="ZINC FINGER FYVE DOMAIN-CONTAINING PROTEIN 26"/>
    <property type="match status" value="1"/>
</dbReference>
<keyword evidence="2" id="KW-0597">Phosphoprotein</keyword>
<keyword evidence="5" id="KW-0862">Zinc</keyword>
<dbReference type="EMBL" id="AAKN02025213">
    <property type="status" value="NOT_ANNOTATED_CDS"/>
    <property type="molecule type" value="Genomic_DNA"/>
</dbReference>
<evidence type="ECO:0000256" key="4">
    <source>
        <dbReference type="ARBA" id="ARBA00022771"/>
    </source>
</evidence>
<evidence type="ECO:0000256" key="5">
    <source>
        <dbReference type="ARBA" id="ARBA00022833"/>
    </source>
</evidence>
<evidence type="ECO:0000256" key="8">
    <source>
        <dbReference type="ARBA" id="ARBA00061193"/>
    </source>
</evidence>
<evidence type="ECO:0000256" key="6">
    <source>
        <dbReference type="ARBA" id="ARBA00025962"/>
    </source>
</evidence>
<evidence type="ECO:0000256" key="7">
    <source>
        <dbReference type="ARBA" id="ARBA00044939"/>
    </source>
</evidence>
<dbReference type="Ensembl" id="ENSCPOT00000036347.1">
    <property type="protein sequence ID" value="ENSCPOP00000022457.1"/>
    <property type="gene ID" value="ENSCPOG00000010736.4"/>
</dbReference>
<dbReference type="Proteomes" id="UP000005447">
    <property type="component" value="Unassembled WGS sequence"/>
</dbReference>
<keyword evidence="3" id="KW-0479">Metal-binding</keyword>
<gene>
    <name evidence="12" type="primary">ZFYVE26</name>
</gene>
<comment type="similarity">
    <text evidence="8">Belongs to the ZFYVE26 family.</text>
</comment>
<dbReference type="RefSeq" id="XP_003472415.2">
    <property type="nucleotide sequence ID" value="XM_003472367.5"/>
</dbReference>
<dbReference type="GO" id="GO:0030496">
    <property type="term" value="C:midbody"/>
    <property type="evidence" value="ECO:0007669"/>
    <property type="project" value="Ensembl"/>
</dbReference>
<feature type="compositionally biased region" description="Polar residues" evidence="10">
    <location>
        <begin position="1273"/>
        <end position="1283"/>
    </location>
</feature>
<protein>
    <recommendedName>
        <fullName evidence="1">Zinc finger FYVE domain-containing protein 26</fullName>
    </recommendedName>
</protein>
<evidence type="ECO:0000313" key="12">
    <source>
        <dbReference type="Ensembl" id="ENSCPOP00000023073.1"/>
    </source>
</evidence>
<dbReference type="GO" id="GO:0032266">
    <property type="term" value="F:phosphatidylinositol-3-phosphate binding"/>
    <property type="evidence" value="ECO:0007669"/>
    <property type="project" value="Ensembl"/>
</dbReference>
<dbReference type="GO" id="GO:0005770">
    <property type="term" value="C:late endosome"/>
    <property type="evidence" value="ECO:0007669"/>
    <property type="project" value="Ensembl"/>
</dbReference>
<dbReference type="STRING" id="10141.ENSCPOP00000023073"/>
<proteinExistence type="inferred from homology"/>
<dbReference type="InterPro" id="IPR017455">
    <property type="entry name" value="Znf_FYVE-rel"/>
</dbReference>
<feature type="compositionally biased region" description="Polar residues" evidence="10">
    <location>
        <begin position="1774"/>
        <end position="1783"/>
    </location>
</feature>
<dbReference type="KEGG" id="cpoc:100719146"/>
<feature type="region of interest" description="Disordered" evidence="10">
    <location>
        <begin position="749"/>
        <end position="828"/>
    </location>
</feature>
<dbReference type="PROSITE" id="PS50178">
    <property type="entry name" value="ZF_FYVE"/>
    <property type="match status" value="1"/>
</dbReference>
<dbReference type="GO" id="GO:0005765">
    <property type="term" value="C:lysosomal membrane"/>
    <property type="evidence" value="ECO:0007669"/>
    <property type="project" value="TreeGrafter"/>
</dbReference>
<dbReference type="SMART" id="SM00064">
    <property type="entry name" value="FYVE"/>
    <property type="match status" value="1"/>
</dbReference>
<reference evidence="12" key="2">
    <citation type="submission" date="2025-05" db="UniProtKB">
        <authorList>
            <consortium name="Ensembl"/>
        </authorList>
    </citation>
    <scope>IDENTIFICATION</scope>
    <source>
        <strain evidence="12">2N</strain>
    </source>
</reference>
<evidence type="ECO:0000256" key="10">
    <source>
        <dbReference type="SAM" id="MobiDB-lite"/>
    </source>
</evidence>
<dbReference type="GO" id="GO:0000724">
    <property type="term" value="P:double-strand break repair via homologous recombination"/>
    <property type="evidence" value="ECO:0007669"/>
    <property type="project" value="Ensembl"/>
</dbReference>
<feature type="domain" description="FYVE-type" evidence="11">
    <location>
        <begin position="1813"/>
        <end position="1873"/>
    </location>
</feature>
<accession>A0A286XCC0</accession>
<dbReference type="InterPro" id="IPR011011">
    <property type="entry name" value="Znf_FYVE_PHD"/>
</dbReference>
<dbReference type="GO" id="GO:0019901">
    <property type="term" value="F:protein kinase binding"/>
    <property type="evidence" value="ECO:0007669"/>
    <property type="project" value="Ensembl"/>
</dbReference>
<dbReference type="Pfam" id="PF01363">
    <property type="entry name" value="FYVE"/>
    <property type="match status" value="1"/>
</dbReference>
<feature type="compositionally biased region" description="Basic residues" evidence="10">
    <location>
        <begin position="765"/>
        <end position="775"/>
    </location>
</feature>
<dbReference type="Ensembl" id="ENSCPOT00000031175.1">
    <property type="protein sequence ID" value="ENSCPOP00000023073.1"/>
    <property type="gene ID" value="ENSCPOG00000010736.4"/>
</dbReference>
<evidence type="ECO:0000256" key="2">
    <source>
        <dbReference type="ARBA" id="ARBA00022553"/>
    </source>
</evidence>
<dbReference type="GO" id="GO:0000281">
    <property type="term" value="P:mitotic cytokinesis"/>
    <property type="evidence" value="ECO:0007669"/>
    <property type="project" value="InterPro"/>
</dbReference>
<dbReference type="InterPro" id="IPR028730">
    <property type="entry name" value="ZFYVE26"/>
</dbReference>
<dbReference type="OMA" id="LQTCWPS"/>
<dbReference type="CDD" id="cd15724">
    <property type="entry name" value="FYVE_ZFY26"/>
    <property type="match status" value="1"/>
</dbReference>
<dbReference type="InterPro" id="IPR057946">
    <property type="entry name" value="TPR_ZFYVE26"/>
</dbReference>
<evidence type="ECO:0000256" key="3">
    <source>
        <dbReference type="ARBA" id="ARBA00022723"/>
    </source>
</evidence>
<evidence type="ECO:0000313" key="13">
    <source>
        <dbReference type="Proteomes" id="UP000005447"/>
    </source>
</evidence>
<organism evidence="12 13">
    <name type="scientific">Cavia porcellus</name>
    <name type="common">Guinea pig</name>
    <dbReference type="NCBI Taxonomy" id="10141"/>
    <lineage>
        <taxon>Eukaryota</taxon>
        <taxon>Metazoa</taxon>
        <taxon>Chordata</taxon>
        <taxon>Craniata</taxon>
        <taxon>Vertebrata</taxon>
        <taxon>Euteleostomi</taxon>
        <taxon>Mammalia</taxon>
        <taxon>Eutheria</taxon>
        <taxon>Euarchontoglires</taxon>
        <taxon>Glires</taxon>
        <taxon>Rodentia</taxon>
        <taxon>Hystricomorpha</taxon>
        <taxon>Caviidae</taxon>
        <taxon>Cavia</taxon>
    </lineage>
</organism>
<dbReference type="PANTHER" id="PTHR46591">
    <property type="entry name" value="ZINC FINGER FYVE DOMAIN-CONTAINING PROTEIN 26"/>
    <property type="match status" value="1"/>
</dbReference>
<dbReference type="GO" id="GO:0032465">
    <property type="term" value="P:regulation of cytokinesis"/>
    <property type="evidence" value="ECO:0007669"/>
    <property type="project" value="Ensembl"/>
</dbReference>
<feature type="region of interest" description="Disordered" evidence="10">
    <location>
        <begin position="1769"/>
        <end position="1791"/>
    </location>
</feature>
<dbReference type="GO" id="GO:0007040">
    <property type="term" value="P:lysosome organization"/>
    <property type="evidence" value="ECO:0007669"/>
    <property type="project" value="Ensembl"/>
</dbReference>
<comment type="subunit">
    <text evidence="6">Interacts with AP5Z1, AP5B1, AP5S1 and SPG11. Interacts with TTC19 and KIF13A.</text>
</comment>
<dbReference type="OrthoDB" id="1936617at2759"/>
<dbReference type="InterPro" id="IPR013083">
    <property type="entry name" value="Znf_RING/FYVE/PHD"/>
</dbReference>
<dbReference type="eggNOG" id="KOG1811">
    <property type="taxonomic scope" value="Eukaryota"/>
</dbReference>
<comment type="function">
    <text evidence="7">Phosphatidylinositol 3-phosphate-binding protein required for the abscission step in cytokinesis: recruited to the midbody during cytokinesis and acts as a regulator of abscission. May also be required for efficient homologous recombination DNA double-strand break repair.</text>
</comment>
<dbReference type="GeneTree" id="ENSGT00920000149143"/>
<dbReference type="EMBL" id="AAKN02025212">
    <property type="status" value="NOT_ANNOTATED_CDS"/>
    <property type="molecule type" value="Genomic_DNA"/>
</dbReference>
<dbReference type="Pfam" id="PF25569">
    <property type="entry name" value="TPR_ZFYVE26"/>
    <property type="match status" value="1"/>
</dbReference>
<name>A0A286XCC0_CAVPO</name>
<keyword evidence="13" id="KW-1185">Reference proteome</keyword>
<dbReference type="GO" id="GO:0005769">
    <property type="term" value="C:early endosome"/>
    <property type="evidence" value="ECO:0007669"/>
    <property type="project" value="Ensembl"/>
</dbReference>
<feature type="compositionally biased region" description="Low complexity" evidence="10">
    <location>
        <begin position="785"/>
        <end position="810"/>
    </location>
</feature>
<dbReference type="Gene3D" id="3.30.40.10">
    <property type="entry name" value="Zinc/RING finger domain, C3HC4 (zinc finger)"/>
    <property type="match status" value="1"/>
</dbReference>
<dbReference type="GO" id="GO:0008270">
    <property type="term" value="F:zinc ion binding"/>
    <property type="evidence" value="ECO:0007669"/>
    <property type="project" value="UniProtKB-KW"/>
</dbReference>
<feature type="region of interest" description="Disordered" evidence="10">
    <location>
        <begin position="1272"/>
        <end position="1297"/>
    </location>
</feature>
<evidence type="ECO:0000259" key="11">
    <source>
        <dbReference type="PROSITE" id="PS50178"/>
    </source>
</evidence>
<dbReference type="Bgee" id="ENSCPOG00000010736">
    <property type="expression patterns" value="Expressed in adrenal gland and 12 other cell types or tissues"/>
</dbReference>
<feature type="region of interest" description="Disordered" evidence="10">
    <location>
        <begin position="593"/>
        <end position="634"/>
    </location>
</feature>